<dbReference type="Proteomes" id="UP000255365">
    <property type="component" value="Unassembled WGS sequence"/>
</dbReference>
<proteinExistence type="predicted"/>
<evidence type="ECO:0000313" key="1">
    <source>
        <dbReference type="EMBL" id="RDL13314.1"/>
    </source>
</evidence>
<name>A0A370S0Z0_PSEJE</name>
<dbReference type="EMBL" id="QRAV01000027">
    <property type="protein sequence ID" value="RDL13314.1"/>
    <property type="molecule type" value="Genomic_DNA"/>
</dbReference>
<comment type="caution">
    <text evidence="1">The sequence shown here is derived from an EMBL/GenBank/DDBJ whole genome shotgun (WGS) entry which is preliminary data.</text>
</comment>
<reference evidence="1 2" key="1">
    <citation type="submission" date="2018-07" db="EMBL/GenBank/DDBJ databases">
        <title>Genome sequencing of rice bacterial endophytes.</title>
        <authorList>
            <person name="Venturi V."/>
        </authorList>
    </citation>
    <scope>NUCLEOTIDE SEQUENCE [LARGE SCALE GENOMIC DNA]</scope>
    <source>
        <strain evidence="1 2">E2333</strain>
    </source>
</reference>
<evidence type="ECO:0000313" key="2">
    <source>
        <dbReference type="Proteomes" id="UP000255365"/>
    </source>
</evidence>
<dbReference type="AlphaFoldDB" id="A0A370S0Z0"/>
<sequence length="206" mass="23087">MLNSKNRTFCAALCGTSTPPLHRVLARAHRTQALQVVARWLQPEYRHLALRWSRFTPLGELAFWEGALRESGIIGSPRIFEKATLMHGSLLLAALVMSPFLATAAPSYYAYDEAPTDGFMYAMRYQQAKLACGSLPDDLETDYAKAMRLTAEASSEFEKTYTKGLAANPRWRKPATAEEQEAECNQGQVALRVTVRLARQWFPGGW</sequence>
<gene>
    <name evidence="1" type="ORF">DEU51_1273</name>
</gene>
<accession>A0A370S0Z0</accession>
<dbReference type="RefSeq" id="WP_147282649.1">
    <property type="nucleotide sequence ID" value="NZ_QRAV01000027.1"/>
</dbReference>
<organism evidence="1 2">
    <name type="scientific">Pseudomonas jessenii</name>
    <dbReference type="NCBI Taxonomy" id="77298"/>
    <lineage>
        <taxon>Bacteria</taxon>
        <taxon>Pseudomonadati</taxon>
        <taxon>Pseudomonadota</taxon>
        <taxon>Gammaproteobacteria</taxon>
        <taxon>Pseudomonadales</taxon>
        <taxon>Pseudomonadaceae</taxon>
        <taxon>Pseudomonas</taxon>
    </lineage>
</organism>
<protein>
    <submittedName>
        <fullName evidence="1">Uncharacterized protein</fullName>
    </submittedName>
</protein>